<evidence type="ECO:0000313" key="3">
    <source>
        <dbReference type="Proteomes" id="UP000054805"/>
    </source>
</evidence>
<proteinExistence type="predicted"/>
<protein>
    <submittedName>
        <fullName evidence="1">Uncharacterized protein</fullName>
    </submittedName>
</protein>
<dbReference type="AlphaFoldDB" id="A0A0V1GFS6"/>
<keyword evidence="3" id="KW-1185">Reference proteome</keyword>
<evidence type="ECO:0000313" key="1">
    <source>
        <dbReference type="EMBL" id="KRY97105.1"/>
    </source>
</evidence>
<dbReference type="EMBL" id="JYDS01002651">
    <property type="protein sequence ID" value="KRY97105.1"/>
    <property type="molecule type" value="Genomic_DNA"/>
</dbReference>
<name>A0A0V1GFS6_TRIPS</name>
<accession>A0A0V1GFS6</accession>
<organism evidence="1 3">
    <name type="scientific">Trichinella pseudospiralis</name>
    <name type="common">Parasitic roundworm</name>
    <dbReference type="NCBI Taxonomy" id="6337"/>
    <lineage>
        <taxon>Eukaryota</taxon>
        <taxon>Metazoa</taxon>
        <taxon>Ecdysozoa</taxon>
        <taxon>Nematoda</taxon>
        <taxon>Enoplea</taxon>
        <taxon>Dorylaimia</taxon>
        <taxon>Trichinellida</taxon>
        <taxon>Trichinellidae</taxon>
        <taxon>Trichinella</taxon>
    </lineage>
</organism>
<gene>
    <name evidence="1" type="ORF">T4B_13602</name>
    <name evidence="2" type="ORF">T4B_5166</name>
</gene>
<reference evidence="1 3" key="1">
    <citation type="submission" date="2015-01" db="EMBL/GenBank/DDBJ databases">
        <title>Evolution of Trichinella species and genotypes.</title>
        <authorList>
            <person name="Korhonen P.K."/>
            <person name="Edoardo P."/>
            <person name="Giuseppe L.R."/>
            <person name="Gasser R.B."/>
        </authorList>
    </citation>
    <scope>NUCLEOTIDE SEQUENCE [LARGE SCALE GENOMIC DNA]</scope>
    <source>
        <strain evidence="1">ISS588</strain>
    </source>
</reference>
<sequence length="39" mass="4528">MALRKLKNDVFYHLFQHDHHYSSPKMKGNLHAICCGLSS</sequence>
<dbReference type="Proteomes" id="UP000054805">
    <property type="component" value="Unassembled WGS sequence"/>
</dbReference>
<dbReference type="EMBL" id="JYDS01002017">
    <property type="protein sequence ID" value="KRY97990.1"/>
    <property type="molecule type" value="Genomic_DNA"/>
</dbReference>
<evidence type="ECO:0000313" key="2">
    <source>
        <dbReference type="EMBL" id="KRY97990.1"/>
    </source>
</evidence>
<comment type="caution">
    <text evidence="1">The sequence shown here is derived from an EMBL/GenBank/DDBJ whole genome shotgun (WGS) entry which is preliminary data.</text>
</comment>